<sequence>MSQVLITGATGLVGGHLLRMLINTPQVSAIAARRVVR</sequence>
<dbReference type="InterPro" id="IPR036291">
    <property type="entry name" value="NAD(P)-bd_dom_sf"/>
</dbReference>
<dbReference type="EMBL" id="UGXH01000003">
    <property type="protein sequence ID" value="SUG53701.1"/>
    <property type="molecule type" value="Genomic_DNA"/>
</dbReference>
<evidence type="ECO:0000313" key="1">
    <source>
        <dbReference type="EMBL" id="SUG53701.1"/>
    </source>
</evidence>
<proteinExistence type="predicted"/>
<dbReference type="SUPFAM" id="SSF51735">
    <property type="entry name" value="NAD(P)-binding Rossmann-fold domains"/>
    <property type="match status" value="1"/>
</dbReference>
<dbReference type="Proteomes" id="UP000254633">
    <property type="component" value="Unassembled WGS sequence"/>
</dbReference>
<organism evidence="1 2">
    <name type="scientific">Salmonella diarizonae</name>
    <dbReference type="NCBI Taxonomy" id="59204"/>
    <lineage>
        <taxon>Bacteria</taxon>
        <taxon>Pseudomonadati</taxon>
        <taxon>Pseudomonadota</taxon>
        <taxon>Gammaproteobacteria</taxon>
        <taxon>Enterobacterales</taxon>
        <taxon>Enterobacteriaceae</taxon>
        <taxon>Salmonella</taxon>
    </lineage>
</organism>
<dbReference type="Gene3D" id="3.40.50.720">
    <property type="entry name" value="NAD(P)-binding Rossmann-like Domain"/>
    <property type="match status" value="1"/>
</dbReference>
<evidence type="ECO:0000313" key="2">
    <source>
        <dbReference type="Proteomes" id="UP000254633"/>
    </source>
</evidence>
<gene>
    <name evidence="1" type="primary">yraR_1</name>
    <name evidence="1" type="ORF">NCTC10060_00759</name>
</gene>
<dbReference type="AlphaFoldDB" id="A0A379TT40"/>
<protein>
    <submittedName>
        <fullName evidence="1">Putative nucleoside-diphosphate-sugar epimerase</fullName>
    </submittedName>
</protein>
<name>A0A379TT40_SALDZ</name>
<accession>A0A379TT40</accession>
<reference evidence="1 2" key="1">
    <citation type="submission" date="2018-06" db="EMBL/GenBank/DDBJ databases">
        <authorList>
            <consortium name="Pathogen Informatics"/>
            <person name="Doyle S."/>
        </authorList>
    </citation>
    <scope>NUCLEOTIDE SEQUENCE [LARGE SCALE GENOMIC DNA]</scope>
    <source>
        <strain evidence="1 2">NCTC10060</strain>
    </source>
</reference>